<sequence>MDACSFPPQPIYPELQCVDSNLVSMFSRPVLVWIPETAFQEAILCCSWDQCETTVKERVVEDVGCKYNVLNIKYKCSGIKSRGKATTFSTLSAALLPVIRTLWYPFRLLSARKWDLQTIDGAYSRRYFVSQWTGKFIESPR</sequence>
<gene>
    <name evidence="1" type="ORF">PHMEG_0005354</name>
</gene>
<dbReference type="AlphaFoldDB" id="A0A225WRQ0"/>
<reference evidence="2" key="1">
    <citation type="submission" date="2017-03" db="EMBL/GenBank/DDBJ databases">
        <title>Phytopthora megakarya and P. palmivora, two closely related causual agents of cacao black pod achieved similar genome size and gene model numbers by different mechanisms.</title>
        <authorList>
            <person name="Ali S."/>
            <person name="Shao J."/>
            <person name="Larry D.J."/>
            <person name="Kronmiller B."/>
            <person name="Shen D."/>
            <person name="Strem M.D."/>
            <person name="Melnick R.L."/>
            <person name="Guiltinan M.J."/>
            <person name="Tyler B.M."/>
            <person name="Meinhardt L.W."/>
            <person name="Bailey B.A."/>
        </authorList>
    </citation>
    <scope>NUCLEOTIDE SEQUENCE [LARGE SCALE GENOMIC DNA]</scope>
    <source>
        <strain evidence="2">zdho120</strain>
    </source>
</reference>
<name>A0A225WRQ0_9STRA</name>
<organism evidence="1 2">
    <name type="scientific">Phytophthora megakarya</name>
    <dbReference type="NCBI Taxonomy" id="4795"/>
    <lineage>
        <taxon>Eukaryota</taxon>
        <taxon>Sar</taxon>
        <taxon>Stramenopiles</taxon>
        <taxon>Oomycota</taxon>
        <taxon>Peronosporomycetes</taxon>
        <taxon>Peronosporales</taxon>
        <taxon>Peronosporaceae</taxon>
        <taxon>Phytophthora</taxon>
    </lineage>
</organism>
<accession>A0A225WRQ0</accession>
<dbReference type="EMBL" id="NBNE01000344">
    <property type="protein sequence ID" value="OWZ20252.1"/>
    <property type="molecule type" value="Genomic_DNA"/>
</dbReference>
<evidence type="ECO:0000313" key="1">
    <source>
        <dbReference type="EMBL" id="OWZ20252.1"/>
    </source>
</evidence>
<protein>
    <submittedName>
        <fullName evidence="1">Uncharacterized protein</fullName>
    </submittedName>
</protein>
<proteinExistence type="predicted"/>
<dbReference type="OrthoDB" id="124847at2759"/>
<keyword evidence="2" id="KW-1185">Reference proteome</keyword>
<comment type="caution">
    <text evidence="1">The sequence shown here is derived from an EMBL/GenBank/DDBJ whole genome shotgun (WGS) entry which is preliminary data.</text>
</comment>
<evidence type="ECO:0000313" key="2">
    <source>
        <dbReference type="Proteomes" id="UP000198211"/>
    </source>
</evidence>
<dbReference type="Proteomes" id="UP000198211">
    <property type="component" value="Unassembled WGS sequence"/>
</dbReference>